<proteinExistence type="predicted"/>
<evidence type="ECO:0000313" key="1">
    <source>
        <dbReference type="EMBL" id="RDY60113.1"/>
    </source>
</evidence>
<organism evidence="1 2">
    <name type="scientific">Flagellimonas nanhaiensis</name>
    <dbReference type="NCBI Taxonomy" id="2292706"/>
    <lineage>
        <taxon>Bacteria</taxon>
        <taxon>Pseudomonadati</taxon>
        <taxon>Bacteroidota</taxon>
        <taxon>Flavobacteriia</taxon>
        <taxon>Flavobacteriales</taxon>
        <taxon>Flavobacteriaceae</taxon>
        <taxon>Flagellimonas</taxon>
    </lineage>
</organism>
<protein>
    <submittedName>
        <fullName evidence="1">Uncharacterized protein</fullName>
    </submittedName>
</protein>
<dbReference type="EMBL" id="QTJX01000002">
    <property type="protein sequence ID" value="RDY60113.1"/>
    <property type="molecule type" value="Genomic_DNA"/>
</dbReference>
<accession>A0A371JRM9</accession>
<keyword evidence="2" id="KW-1185">Reference proteome</keyword>
<gene>
    <name evidence="1" type="ORF">DX873_12335</name>
</gene>
<dbReference type="AlphaFoldDB" id="A0A371JRM9"/>
<evidence type="ECO:0000313" key="2">
    <source>
        <dbReference type="Proteomes" id="UP000261828"/>
    </source>
</evidence>
<sequence length="491" mass="56552">MKMVLGVEKLLIRLMRSFHLILSFFILQICLSQEIVNKIDLNLGFPDLKETMSVIDDLGQPNIFFVDSKEIARVIFKNDGGKEEQIFPKPPETFPRIHGYNLGSDNSLNLYFSNYRGDGFFLMSIKEGEELFAKQFSLNFESHERFLSTVNFQNRFYLLTYLNGESIIKIYSFEKDGHTVLTHDLSNFSFYNSNNNSTVLGNLLKKEETEIIEEDIPYSMEIVFKKIKIYPNKDYLRISLDHRLHGTRIINLNLNDSVNSSFFVENIGASDAKKSNSFVNGNRLFQLLVSPEFLVLSVHDLETRKKIVEHSVKKNEDFFFKNSPILQQGNSPYSSPFKNSQTKISSAKEFFRKLSNSEVGIYAFENSGKLDITLGGTKQFIVTPGSNGFTTGASLSSIGTTVAPISWSYGSYTSSRSIFTRLLFDNKTLKHIDKKNQNNVFDRISLKSKYLKNTVLKKKLKLETVLRKEDYFLYGFYNKKEKTYSLMKFEK</sequence>
<comment type="caution">
    <text evidence="1">The sequence shown here is derived from an EMBL/GenBank/DDBJ whole genome shotgun (WGS) entry which is preliminary data.</text>
</comment>
<dbReference type="Proteomes" id="UP000261828">
    <property type="component" value="Unassembled WGS sequence"/>
</dbReference>
<reference evidence="1 2" key="1">
    <citation type="submission" date="2018-08" db="EMBL/GenBank/DDBJ databases">
        <title>Muricauda nanhaiensis sp. nov., isolated from seawater of the South China Sea.</title>
        <authorList>
            <person name="Dang Y."/>
        </authorList>
    </citation>
    <scope>NUCLEOTIDE SEQUENCE [LARGE SCALE GENOMIC DNA]</scope>
    <source>
        <strain evidence="1 2">SM1704</strain>
    </source>
</reference>
<name>A0A371JRM9_9FLAO</name>